<feature type="signal peptide" evidence="1">
    <location>
        <begin position="1"/>
        <end position="31"/>
    </location>
</feature>
<evidence type="ECO:0000256" key="1">
    <source>
        <dbReference type="SAM" id="SignalP"/>
    </source>
</evidence>
<keyword evidence="3" id="KW-1185">Reference proteome</keyword>
<protein>
    <recommendedName>
        <fullName evidence="4">Fimbrial protein</fullName>
    </recommendedName>
</protein>
<dbReference type="Proteomes" id="UP000183487">
    <property type="component" value="Unassembled WGS sequence"/>
</dbReference>
<evidence type="ECO:0008006" key="4">
    <source>
        <dbReference type="Google" id="ProtNLM"/>
    </source>
</evidence>
<name>A0A1H1CVX6_9BURK</name>
<sequence>MTSRTGQWRVSARAVAAVTMVLLATPLTALAADGGTIRFVGAITAPLLQITSLPVAPTMRLETANAQAARQEGGIALTFNSSPGVVSGADVALQVVGAGKSRDAVAARFVDTGSRVGAAHDGHYRVGRDGGVLSLSPKRAGSATPVIVVMSYD</sequence>
<proteinExistence type="predicted"/>
<organism evidence="2 3">
    <name type="scientific">Paraburkholderia fungorum</name>
    <dbReference type="NCBI Taxonomy" id="134537"/>
    <lineage>
        <taxon>Bacteria</taxon>
        <taxon>Pseudomonadati</taxon>
        <taxon>Pseudomonadota</taxon>
        <taxon>Betaproteobacteria</taxon>
        <taxon>Burkholderiales</taxon>
        <taxon>Burkholderiaceae</taxon>
        <taxon>Paraburkholderia</taxon>
    </lineage>
</organism>
<reference evidence="3" key="1">
    <citation type="submission" date="2016-10" db="EMBL/GenBank/DDBJ databases">
        <authorList>
            <person name="Varghese N."/>
        </authorList>
    </citation>
    <scope>NUCLEOTIDE SEQUENCE [LARGE SCALE GENOMIC DNA]</scope>
    <source>
        <strain evidence="3">GAS106B</strain>
    </source>
</reference>
<dbReference type="AlphaFoldDB" id="A0A1H1CVX6"/>
<gene>
    <name evidence="2" type="ORF">SAMN05443245_2340</name>
</gene>
<dbReference type="RefSeq" id="WP_074764561.1">
    <property type="nucleotide sequence ID" value="NZ_FNKP01000001.1"/>
</dbReference>
<keyword evidence="1" id="KW-0732">Signal</keyword>
<evidence type="ECO:0000313" key="2">
    <source>
        <dbReference type="EMBL" id="SDQ68421.1"/>
    </source>
</evidence>
<feature type="chain" id="PRO_5010219892" description="Fimbrial protein" evidence="1">
    <location>
        <begin position="32"/>
        <end position="153"/>
    </location>
</feature>
<accession>A0A1H1CVX6</accession>
<evidence type="ECO:0000313" key="3">
    <source>
        <dbReference type="Proteomes" id="UP000183487"/>
    </source>
</evidence>
<dbReference type="EMBL" id="FNKP01000001">
    <property type="protein sequence ID" value="SDQ68421.1"/>
    <property type="molecule type" value="Genomic_DNA"/>
</dbReference>